<keyword evidence="2" id="KW-0238">DNA-binding</keyword>
<keyword evidence="6" id="KW-1185">Reference proteome</keyword>
<dbReference type="InterPro" id="IPR013762">
    <property type="entry name" value="Integrase-like_cat_sf"/>
</dbReference>
<evidence type="ECO:0000313" key="6">
    <source>
        <dbReference type="Proteomes" id="UP000636956"/>
    </source>
</evidence>
<dbReference type="AlphaFoldDB" id="A0A917PWJ7"/>
<dbReference type="PANTHER" id="PTHR30349:SF41">
    <property type="entry name" value="INTEGRASE_RECOMBINASE PROTEIN MJ0367-RELATED"/>
    <property type="match status" value="1"/>
</dbReference>
<dbReference type="PROSITE" id="PS51898">
    <property type="entry name" value="TYR_RECOMBINASE"/>
    <property type="match status" value="1"/>
</dbReference>
<keyword evidence="3" id="KW-0233">DNA recombination</keyword>
<dbReference type="Pfam" id="PF00589">
    <property type="entry name" value="Phage_integrase"/>
    <property type="match status" value="1"/>
</dbReference>
<gene>
    <name evidence="5" type="ORF">GCM10011372_36610</name>
</gene>
<reference evidence="5" key="2">
    <citation type="submission" date="2020-09" db="EMBL/GenBank/DDBJ databases">
        <authorList>
            <person name="Sun Q."/>
            <person name="Zhou Y."/>
        </authorList>
    </citation>
    <scope>NUCLEOTIDE SEQUENCE</scope>
    <source>
        <strain evidence="5">CGMCC 1.8984</strain>
    </source>
</reference>
<proteinExistence type="inferred from homology"/>
<evidence type="ECO:0000256" key="1">
    <source>
        <dbReference type="ARBA" id="ARBA00008857"/>
    </source>
</evidence>
<name>A0A917PWJ7_9MICO</name>
<dbReference type="GO" id="GO:0015074">
    <property type="term" value="P:DNA integration"/>
    <property type="evidence" value="ECO:0007669"/>
    <property type="project" value="InterPro"/>
</dbReference>
<dbReference type="EMBL" id="BMMD01000055">
    <property type="protein sequence ID" value="GGJ95018.1"/>
    <property type="molecule type" value="Genomic_DNA"/>
</dbReference>
<dbReference type="InterPro" id="IPR002104">
    <property type="entry name" value="Integrase_catalytic"/>
</dbReference>
<protein>
    <submittedName>
        <fullName evidence="5">Integrase</fullName>
    </submittedName>
</protein>
<dbReference type="InterPro" id="IPR050090">
    <property type="entry name" value="Tyrosine_recombinase_XerCD"/>
</dbReference>
<dbReference type="GO" id="GO:0003677">
    <property type="term" value="F:DNA binding"/>
    <property type="evidence" value="ECO:0007669"/>
    <property type="project" value="UniProtKB-KW"/>
</dbReference>
<accession>A0A917PWJ7</accession>
<dbReference type="Gene3D" id="1.10.443.10">
    <property type="entry name" value="Intergrase catalytic core"/>
    <property type="match status" value="1"/>
</dbReference>
<comment type="caution">
    <text evidence="5">The sequence shown here is derived from an EMBL/GenBank/DDBJ whole genome shotgun (WGS) entry which is preliminary data.</text>
</comment>
<evidence type="ECO:0000256" key="2">
    <source>
        <dbReference type="ARBA" id="ARBA00023125"/>
    </source>
</evidence>
<dbReference type="GO" id="GO:0006310">
    <property type="term" value="P:DNA recombination"/>
    <property type="evidence" value="ECO:0007669"/>
    <property type="project" value="UniProtKB-KW"/>
</dbReference>
<evidence type="ECO:0000313" key="5">
    <source>
        <dbReference type="EMBL" id="GGJ95018.1"/>
    </source>
</evidence>
<organism evidence="5 6">
    <name type="scientific">Agromyces bauzanensis</name>
    <dbReference type="NCBI Taxonomy" id="1308924"/>
    <lineage>
        <taxon>Bacteria</taxon>
        <taxon>Bacillati</taxon>
        <taxon>Actinomycetota</taxon>
        <taxon>Actinomycetes</taxon>
        <taxon>Micrococcales</taxon>
        <taxon>Microbacteriaceae</taxon>
        <taxon>Agromyces</taxon>
    </lineage>
</organism>
<reference evidence="5" key="1">
    <citation type="journal article" date="2014" name="Int. J. Syst. Evol. Microbiol.">
        <title>Complete genome sequence of Corynebacterium casei LMG S-19264T (=DSM 44701T), isolated from a smear-ripened cheese.</title>
        <authorList>
            <consortium name="US DOE Joint Genome Institute (JGI-PGF)"/>
            <person name="Walter F."/>
            <person name="Albersmeier A."/>
            <person name="Kalinowski J."/>
            <person name="Ruckert C."/>
        </authorList>
    </citation>
    <scope>NUCLEOTIDE SEQUENCE</scope>
    <source>
        <strain evidence="5">CGMCC 1.8984</strain>
    </source>
</reference>
<evidence type="ECO:0000256" key="3">
    <source>
        <dbReference type="ARBA" id="ARBA00023172"/>
    </source>
</evidence>
<feature type="domain" description="Tyr recombinase" evidence="4">
    <location>
        <begin position="99"/>
        <end position="296"/>
    </location>
</feature>
<dbReference type="SUPFAM" id="SSF56349">
    <property type="entry name" value="DNA breaking-rejoining enzymes"/>
    <property type="match status" value="1"/>
</dbReference>
<evidence type="ECO:0000259" key="4">
    <source>
        <dbReference type="PROSITE" id="PS51898"/>
    </source>
</evidence>
<dbReference type="Proteomes" id="UP000636956">
    <property type="component" value="Unassembled WGS sequence"/>
</dbReference>
<dbReference type="InterPro" id="IPR011010">
    <property type="entry name" value="DNA_brk_join_enz"/>
</dbReference>
<sequence length="306" mass="33695">MSGFDEHVQQYLSLRRSFGFKLEREEHLLAQFVAYSDAAGQEHLTGDLAIAWAKLPVTASVNQWAKRLSVIRSFAVYLATMDAATEVPPSGIFPTSRQRPTPYLFSEPDIERVLTAARGLGSPLRAATYETLFGLLAVSGMRIGEALGLTRGDVDLGSGVITIRHAKFDRTRLVPLHESTTAALSAYALTRDRLRRPPRADVFFCSTAGTALGRSGVDRMFRKITTTLGLRTGTTHPRVHDLRHGFAVRTIVNWQEQGVSIDAHLASLSGYLGHVAPADTYWYLSAVPELMTLAADRLQVRFGAQR</sequence>
<dbReference type="RefSeq" id="WP_188744827.1">
    <property type="nucleotide sequence ID" value="NZ_BAABFW010000070.1"/>
</dbReference>
<comment type="similarity">
    <text evidence="1">Belongs to the 'phage' integrase family.</text>
</comment>
<dbReference type="PANTHER" id="PTHR30349">
    <property type="entry name" value="PHAGE INTEGRASE-RELATED"/>
    <property type="match status" value="1"/>
</dbReference>